<dbReference type="KEGG" id="dau:Daud_1562"/>
<name>B1I535_DESAP</name>
<dbReference type="STRING" id="477974.Daud_1562"/>
<dbReference type="Pfam" id="PF13646">
    <property type="entry name" value="HEAT_2"/>
    <property type="match status" value="1"/>
</dbReference>
<accession>B1I535</accession>
<evidence type="ECO:0000313" key="2">
    <source>
        <dbReference type="Proteomes" id="UP000008544"/>
    </source>
</evidence>
<protein>
    <submittedName>
        <fullName evidence="1">HEAT domain containing protein</fullName>
    </submittedName>
</protein>
<evidence type="ECO:0000313" key="1">
    <source>
        <dbReference type="EMBL" id="ACA60064.1"/>
    </source>
</evidence>
<reference evidence="1 2" key="2">
    <citation type="journal article" date="2008" name="Science">
        <title>Environmental genomics reveals a single-species ecosystem deep within Earth.</title>
        <authorList>
            <person name="Chivian D."/>
            <person name="Brodie E.L."/>
            <person name="Alm E.J."/>
            <person name="Culley D.E."/>
            <person name="Dehal P.S."/>
            <person name="Desantis T.Z."/>
            <person name="Gihring T.M."/>
            <person name="Lapidus A."/>
            <person name="Lin L.H."/>
            <person name="Lowry S.R."/>
            <person name="Moser D.P."/>
            <person name="Richardson P.M."/>
            <person name="Southam G."/>
            <person name="Wanger G."/>
            <person name="Pratt L.M."/>
            <person name="Andersen G.L."/>
            <person name="Hazen T.C."/>
            <person name="Brockman F.J."/>
            <person name="Arkin A.P."/>
            <person name="Onstott T.C."/>
        </authorList>
    </citation>
    <scope>NUCLEOTIDE SEQUENCE [LARGE SCALE GENOMIC DNA]</scope>
    <source>
        <strain evidence="1 2">MP104C</strain>
    </source>
</reference>
<dbReference type="InterPro" id="IPR004155">
    <property type="entry name" value="PBS_lyase_HEAT"/>
</dbReference>
<dbReference type="Proteomes" id="UP000008544">
    <property type="component" value="Chromosome"/>
</dbReference>
<dbReference type="InterPro" id="IPR054701">
    <property type="entry name" value="DVU0298-like"/>
</dbReference>
<dbReference type="InterPro" id="IPR016024">
    <property type="entry name" value="ARM-type_fold"/>
</dbReference>
<dbReference type="InterPro" id="IPR011989">
    <property type="entry name" value="ARM-like"/>
</dbReference>
<keyword evidence="2" id="KW-1185">Reference proteome</keyword>
<sequence length="214" mass="23682">MVKDQVRHLLEGRQYDGLLQLAKEDPEVVTHLVTFLDNREGLLRWRAIEGLGHVVAGLSRKDDDFGREIIRRFWSENPESGDSGWSAPEAVGEIIKHQPERYADLAHLLVNLTYKDDGLRRGVIWALGRIGKRNPGLVAGGMPILLKALADPNPEIRGCAAWSLGEIGAQEAASALGDLRWDHQAVTIYEAGKLWQRTVGEVALDALANIRARA</sequence>
<dbReference type="SUPFAM" id="SSF48371">
    <property type="entry name" value="ARM repeat"/>
    <property type="match status" value="1"/>
</dbReference>
<dbReference type="RefSeq" id="WP_012302645.1">
    <property type="nucleotide sequence ID" value="NC_010424.1"/>
</dbReference>
<dbReference type="EMBL" id="CP000860">
    <property type="protein sequence ID" value="ACA60064.1"/>
    <property type="molecule type" value="Genomic_DNA"/>
</dbReference>
<dbReference type="Gene3D" id="1.25.10.10">
    <property type="entry name" value="Leucine-rich Repeat Variant"/>
    <property type="match status" value="1"/>
</dbReference>
<proteinExistence type="predicted"/>
<dbReference type="eggNOG" id="COG1413">
    <property type="taxonomic scope" value="Bacteria"/>
</dbReference>
<reference evidence="2" key="1">
    <citation type="submission" date="2007-10" db="EMBL/GenBank/DDBJ databases">
        <title>Complete sequence of chromosome of Desulforudis audaxviator MP104C.</title>
        <authorList>
            <person name="Copeland A."/>
            <person name="Lucas S."/>
            <person name="Lapidus A."/>
            <person name="Barry K."/>
            <person name="Glavina del Rio T."/>
            <person name="Dalin E."/>
            <person name="Tice H."/>
            <person name="Bruce D."/>
            <person name="Pitluck S."/>
            <person name="Lowry S.R."/>
            <person name="Larimer F."/>
            <person name="Land M.L."/>
            <person name="Hauser L."/>
            <person name="Kyrpides N."/>
            <person name="Ivanova N.N."/>
            <person name="Richardson P."/>
        </authorList>
    </citation>
    <scope>NUCLEOTIDE SEQUENCE [LARGE SCALE GENOMIC DNA]</scope>
    <source>
        <strain evidence="2">MP104C</strain>
    </source>
</reference>
<dbReference type="SMART" id="SM00567">
    <property type="entry name" value="EZ_HEAT"/>
    <property type="match status" value="2"/>
</dbReference>
<gene>
    <name evidence="1" type="ordered locus">Daud_1562</name>
</gene>
<dbReference type="NCBIfam" id="NF045662">
    <property type="entry name" value="DVU0298_fam"/>
    <property type="match status" value="1"/>
</dbReference>
<dbReference type="AlphaFoldDB" id="B1I535"/>
<dbReference type="HOGENOM" id="CLU_094508_0_0_9"/>
<organism evidence="1 2">
    <name type="scientific">Desulforudis audaxviator (strain MP104C)</name>
    <dbReference type="NCBI Taxonomy" id="477974"/>
    <lineage>
        <taxon>Bacteria</taxon>
        <taxon>Bacillati</taxon>
        <taxon>Bacillota</taxon>
        <taxon>Clostridia</taxon>
        <taxon>Thermoanaerobacterales</taxon>
        <taxon>Candidatus Desulforudaceae</taxon>
        <taxon>Candidatus Desulforudis</taxon>
    </lineage>
</organism>